<dbReference type="Proteomes" id="UP000829542">
    <property type="component" value="Chromosome"/>
</dbReference>
<evidence type="ECO:0000256" key="5">
    <source>
        <dbReference type="ARBA" id="ARBA00022692"/>
    </source>
</evidence>
<keyword evidence="17" id="KW-1185">Reference proteome</keyword>
<proteinExistence type="inferred from homology"/>
<protein>
    <submittedName>
        <fullName evidence="16">TonB-dependent receptor plug domain-containing protein</fullName>
    </submittedName>
</protein>
<evidence type="ECO:0000256" key="6">
    <source>
        <dbReference type="ARBA" id="ARBA00022729"/>
    </source>
</evidence>
<evidence type="ECO:0000256" key="3">
    <source>
        <dbReference type="ARBA" id="ARBA00022448"/>
    </source>
</evidence>
<keyword evidence="5 10" id="KW-0812">Transmembrane</keyword>
<dbReference type="PROSITE" id="PS01156">
    <property type="entry name" value="TONB_DEPENDENT_REC_2"/>
    <property type="match status" value="1"/>
</dbReference>
<comment type="similarity">
    <text evidence="2 10 12">Belongs to the TonB-dependent receptor family.</text>
</comment>
<sequence>MAVKHRYQWQPLALVLVCLLSNQMLFAQETTDPEDSEDLSSADSTVVSPLNTVGLGSITVLGKVDTQSHEVQHDQVYDRSISSVYRDKTEVERFKGAAPADVFKGMVGVNSGDARNSGALDPNIRGVQGQGRVPVTVDGTEQAITVWRGYSGANNRNYIDPMLIGGMTVEKGPSLTRGINSSVGGAVAITTLGINDIVREDRDWGIDLKIEGSNNSTKPQLPNLPQGIKVNTQTNNPNFNFINFMDPNLMVRAKSGGQNQFGNDQAVRFAVGKKWDDFDILGAYVYRKKGNHYAGKNGASYYKGEAHAAGDAEYWNNYTRHLAELYKPGDEVPNTSNEMQSLLFKATWRPTEDQTLEFGARHTWAKYGEIMPSRLAGTASWLEMVLDSESHMVGPEYKEFLKNHIAGKLPQWPLSKIKMTALNLKHQWNPDNPYIDLESNLWMTNTKLDTHTSGGYPREAYPWYMQNPALKETLRNTSLTNSKNRRWGFTTSNKMELTDNLDLIIGGSYQHETLKSSDIWYLQDSEKEAFGASPYRAIPREGWRKEWHLNFNFDWRPLSWLEISAGAQKTGYSSYDEQLNRQRRAQNSKYASSGREGQVLSFYVEKSQEIIDAKETYDREMAYISENYDFFDPEGMQLSFESMMRYQEAERAFIQEKFTDQGLKYQSNNGEGDETYQGEVSWFARDDGKYYREDNPFMNGSLASKNAKAIAGYTAYQSTVKPFVGNRFAEIPKQGNSGKWQPVLSATAWITDEARVYARYAKTQRMPSMFESTVGFSATPQYSDIRLKPERGTNIEFGYMHDLSELLGAERYADIKVAYFHNSIKDVIDRDQNFALRNIDKQVISGLELQSRYDNGRFFADFSASYFLKNEVCDSSTAISQDPYRGNIANCVKDGFYNSYLRNMTPPKYALNLTMGGRFFNEKLEVGTRILHHAGSKDTDKENFGDVKPWASSVPIHWGKVTTLDAWVNYAIDENMSMEVVATNLTNQYYLDPLTRSHFPAPGRTIRIGFNMKF</sequence>
<keyword evidence="7 12" id="KW-0798">TonB box</keyword>
<dbReference type="Pfam" id="PF00593">
    <property type="entry name" value="TonB_dep_Rec_b-barrel"/>
    <property type="match status" value="1"/>
</dbReference>
<dbReference type="InterPro" id="IPR036942">
    <property type="entry name" value="Beta-barrel_TonB_sf"/>
</dbReference>
<evidence type="ECO:0000256" key="12">
    <source>
        <dbReference type="RuleBase" id="RU003357"/>
    </source>
</evidence>
<keyword evidence="9 10" id="KW-0998">Cell outer membrane</keyword>
<organism evidence="16 17">
    <name type="scientific">Ignatzschineria rhizosphaerae</name>
    <dbReference type="NCBI Taxonomy" id="2923279"/>
    <lineage>
        <taxon>Bacteria</taxon>
        <taxon>Pseudomonadati</taxon>
        <taxon>Pseudomonadota</taxon>
        <taxon>Gammaproteobacteria</taxon>
        <taxon>Cardiobacteriales</taxon>
        <taxon>Ignatzschineriaceae</taxon>
        <taxon>Ignatzschineria</taxon>
    </lineage>
</organism>
<evidence type="ECO:0000259" key="14">
    <source>
        <dbReference type="Pfam" id="PF00593"/>
    </source>
</evidence>
<evidence type="ECO:0000256" key="7">
    <source>
        <dbReference type="ARBA" id="ARBA00023077"/>
    </source>
</evidence>
<name>A0ABY3X3D8_9GAMM</name>
<evidence type="ECO:0000256" key="4">
    <source>
        <dbReference type="ARBA" id="ARBA00022452"/>
    </source>
</evidence>
<dbReference type="InterPro" id="IPR000531">
    <property type="entry name" value="Beta-barrel_TonB"/>
</dbReference>
<dbReference type="SUPFAM" id="SSF56935">
    <property type="entry name" value="Porins"/>
    <property type="match status" value="1"/>
</dbReference>
<dbReference type="Gene3D" id="2.40.170.20">
    <property type="entry name" value="TonB-dependent receptor, beta-barrel domain"/>
    <property type="match status" value="1"/>
</dbReference>
<keyword evidence="6 13" id="KW-0732">Signal</keyword>
<dbReference type="InterPro" id="IPR012910">
    <property type="entry name" value="Plug_dom"/>
</dbReference>
<comment type="subcellular location">
    <subcellularLocation>
        <location evidence="1 10">Cell outer membrane</location>
        <topology evidence="1 10">Multi-pass membrane protein</topology>
    </subcellularLocation>
</comment>
<feature type="short sequence motif" description="TonB C-terminal box" evidence="11">
    <location>
        <begin position="997"/>
        <end position="1014"/>
    </location>
</feature>
<keyword evidence="3 10" id="KW-0813">Transport</keyword>
<dbReference type="EMBL" id="CP093379">
    <property type="protein sequence ID" value="UNM97408.1"/>
    <property type="molecule type" value="Genomic_DNA"/>
</dbReference>
<evidence type="ECO:0000256" key="9">
    <source>
        <dbReference type="ARBA" id="ARBA00023237"/>
    </source>
</evidence>
<dbReference type="InterPro" id="IPR010917">
    <property type="entry name" value="TonB_rcpt_CS"/>
</dbReference>
<evidence type="ECO:0000256" key="10">
    <source>
        <dbReference type="PROSITE-ProRule" id="PRU01360"/>
    </source>
</evidence>
<evidence type="ECO:0000256" key="8">
    <source>
        <dbReference type="ARBA" id="ARBA00023136"/>
    </source>
</evidence>
<dbReference type="InterPro" id="IPR039426">
    <property type="entry name" value="TonB-dep_rcpt-like"/>
</dbReference>
<feature type="chain" id="PRO_5047114859" evidence="13">
    <location>
        <begin position="28"/>
        <end position="1014"/>
    </location>
</feature>
<dbReference type="RefSeq" id="WP_242152861.1">
    <property type="nucleotide sequence ID" value="NZ_CP093379.1"/>
</dbReference>
<feature type="signal peptide" evidence="13">
    <location>
        <begin position="1"/>
        <end position="27"/>
    </location>
</feature>
<evidence type="ECO:0000256" key="13">
    <source>
        <dbReference type="SAM" id="SignalP"/>
    </source>
</evidence>
<keyword evidence="4 10" id="KW-1134">Transmembrane beta strand</keyword>
<dbReference type="InterPro" id="IPR037066">
    <property type="entry name" value="Plug_dom_sf"/>
</dbReference>
<reference evidence="16 17" key="1">
    <citation type="submission" date="2022-03" db="EMBL/GenBank/DDBJ databases">
        <title>Ignatzschineria rhizosphaerae HR5S32.</title>
        <authorList>
            <person name="Sun J.Q."/>
            <person name="Feng J.Y."/>
        </authorList>
    </citation>
    <scope>NUCLEOTIDE SEQUENCE [LARGE SCALE GENOMIC DNA]</scope>
    <source>
        <strain evidence="16 17">HR5S32</strain>
    </source>
</reference>
<evidence type="ECO:0000259" key="15">
    <source>
        <dbReference type="Pfam" id="PF07715"/>
    </source>
</evidence>
<dbReference type="Gene3D" id="2.170.130.10">
    <property type="entry name" value="TonB-dependent receptor, plug domain"/>
    <property type="match status" value="1"/>
</dbReference>
<dbReference type="Pfam" id="PF07715">
    <property type="entry name" value="Plug"/>
    <property type="match status" value="1"/>
</dbReference>
<accession>A0ABY3X3D8</accession>
<feature type="domain" description="TonB-dependent receptor plug" evidence="15">
    <location>
        <begin position="87"/>
        <end position="185"/>
    </location>
</feature>
<dbReference type="PROSITE" id="PS52016">
    <property type="entry name" value="TONB_DEPENDENT_REC_3"/>
    <property type="match status" value="1"/>
</dbReference>
<evidence type="ECO:0000313" key="16">
    <source>
        <dbReference type="EMBL" id="UNM97408.1"/>
    </source>
</evidence>
<evidence type="ECO:0000256" key="1">
    <source>
        <dbReference type="ARBA" id="ARBA00004571"/>
    </source>
</evidence>
<feature type="domain" description="TonB-dependent receptor-like beta-barrel" evidence="14">
    <location>
        <begin position="544"/>
        <end position="985"/>
    </location>
</feature>
<keyword evidence="16" id="KW-0675">Receptor</keyword>
<evidence type="ECO:0000256" key="11">
    <source>
        <dbReference type="PROSITE-ProRule" id="PRU10144"/>
    </source>
</evidence>
<keyword evidence="8 10" id="KW-0472">Membrane</keyword>
<gene>
    <name evidence="16" type="ORF">MMG00_06075</name>
</gene>
<evidence type="ECO:0000256" key="2">
    <source>
        <dbReference type="ARBA" id="ARBA00009810"/>
    </source>
</evidence>
<dbReference type="PANTHER" id="PTHR30069">
    <property type="entry name" value="TONB-DEPENDENT OUTER MEMBRANE RECEPTOR"/>
    <property type="match status" value="1"/>
</dbReference>
<evidence type="ECO:0000313" key="17">
    <source>
        <dbReference type="Proteomes" id="UP000829542"/>
    </source>
</evidence>
<dbReference type="PANTHER" id="PTHR30069:SF41">
    <property type="entry name" value="HEME_HEMOPEXIN UTILIZATION PROTEIN C"/>
    <property type="match status" value="1"/>
</dbReference>